<feature type="transmembrane region" description="Helical" evidence="7">
    <location>
        <begin position="154"/>
        <end position="174"/>
    </location>
</feature>
<feature type="transmembrane region" description="Helical" evidence="7">
    <location>
        <begin position="180"/>
        <end position="202"/>
    </location>
</feature>
<organism evidence="8 9">
    <name type="scientific">Pseudoalteromonas rubra</name>
    <dbReference type="NCBI Taxonomy" id="43658"/>
    <lineage>
        <taxon>Bacteria</taxon>
        <taxon>Pseudomonadati</taxon>
        <taxon>Pseudomonadota</taxon>
        <taxon>Gammaproteobacteria</taxon>
        <taxon>Alteromonadales</taxon>
        <taxon>Pseudoalteromonadaceae</taxon>
        <taxon>Pseudoalteromonas</taxon>
    </lineage>
</organism>
<reference evidence="8 9" key="1">
    <citation type="submission" date="2018-01" db="EMBL/GenBank/DDBJ databases">
        <authorList>
            <person name="Paulsen S."/>
            <person name="Gram L.K."/>
        </authorList>
    </citation>
    <scope>NUCLEOTIDE SEQUENCE [LARGE SCALE GENOMIC DNA]</scope>
    <source>
        <strain evidence="8 9">S2676</strain>
    </source>
</reference>
<evidence type="ECO:0000256" key="5">
    <source>
        <dbReference type="ARBA" id="ARBA00023136"/>
    </source>
</evidence>
<dbReference type="RefSeq" id="WP_138552501.1">
    <property type="nucleotide sequence ID" value="NZ_PNCH01000038.1"/>
</dbReference>
<dbReference type="InterPro" id="IPR050833">
    <property type="entry name" value="Poly_Biosynth_Transport"/>
</dbReference>
<reference evidence="9" key="2">
    <citation type="submission" date="2019-06" db="EMBL/GenBank/DDBJ databases">
        <title>Co-occurence of chitin degradation, pigmentation and bioactivity in marine Pseudoalteromonas.</title>
        <authorList>
            <person name="Sonnenschein E.C."/>
            <person name="Bech P.K."/>
        </authorList>
    </citation>
    <scope>NUCLEOTIDE SEQUENCE [LARGE SCALE GENOMIC DNA]</scope>
    <source>
        <strain evidence="9">S2676</strain>
    </source>
</reference>
<evidence type="ECO:0000256" key="4">
    <source>
        <dbReference type="ARBA" id="ARBA00022989"/>
    </source>
</evidence>
<feature type="compositionally biased region" description="Polar residues" evidence="6">
    <location>
        <begin position="427"/>
        <end position="446"/>
    </location>
</feature>
<dbReference type="Proteomes" id="UP000310249">
    <property type="component" value="Unassembled WGS sequence"/>
</dbReference>
<dbReference type="PANTHER" id="PTHR30250">
    <property type="entry name" value="PST FAMILY PREDICTED COLANIC ACID TRANSPORTER"/>
    <property type="match status" value="1"/>
</dbReference>
<evidence type="ECO:0000256" key="3">
    <source>
        <dbReference type="ARBA" id="ARBA00022692"/>
    </source>
</evidence>
<comment type="subcellular location">
    <subcellularLocation>
        <location evidence="1">Cell membrane</location>
        <topology evidence="1">Multi-pass membrane protein</topology>
    </subcellularLocation>
</comment>
<dbReference type="OrthoDB" id="6283795at2"/>
<feature type="transmembrane region" description="Helical" evidence="7">
    <location>
        <begin position="48"/>
        <end position="66"/>
    </location>
</feature>
<comment type="caution">
    <text evidence="8">The sequence shown here is derived from an EMBL/GenBank/DDBJ whole genome shotgun (WGS) entry which is preliminary data.</text>
</comment>
<dbReference type="GO" id="GO:0005886">
    <property type="term" value="C:plasma membrane"/>
    <property type="evidence" value="ECO:0007669"/>
    <property type="project" value="UniProtKB-SubCell"/>
</dbReference>
<protein>
    <submittedName>
        <fullName evidence="8">Uncharacterized protein</fullName>
    </submittedName>
</protein>
<keyword evidence="2" id="KW-1003">Cell membrane</keyword>
<dbReference type="EMBL" id="PNCI01000007">
    <property type="protein sequence ID" value="TMP31970.1"/>
    <property type="molecule type" value="Genomic_DNA"/>
</dbReference>
<sequence length="446" mass="48804">MQQDNYLKHGALTLSVSVIIGFIVDYAFNLSLSRNLSAHEYGDYKVAYAYATICGVLVLLGGDRVAPKVLAKPLADNATSQVGGFVLFFTKIAVGLSLVLFICTYLSGYWHLGSWSLEEHHALLWISAAIPLIAIGAILSRVLQSAKMLVYANLPWRIGLPLGKTIAVITLAALLEQVHLWQVIAAGIGLLLIITFWQLSVLRKQNLMSFTPLTPVNDGTKLLKTSVPMMLAMLVTIAISQLDLYMLELLALEHEVGHYAGAVTTAHMLPVAQVSIIALFVPLLGQALEKGEEHAEHVLWQAQRVMVVIVVLLSIVLMVSGSHLLQLFGEDFFTANGALRYLILGSCFWAVTAFISTWLQYTGKGKYVVFIGLLTLVTDAILNWLLIPDHGITGAAISTCAALFLASLLTWITFLTYRKPRHAGGKVTTSQSERQRNTIPNNNLLK</sequence>
<feature type="region of interest" description="Disordered" evidence="6">
    <location>
        <begin position="423"/>
        <end position="446"/>
    </location>
</feature>
<feature type="transmembrane region" description="Helical" evidence="7">
    <location>
        <begin position="259"/>
        <end position="284"/>
    </location>
</feature>
<dbReference type="AlphaFoldDB" id="A0A5S3WUD4"/>
<gene>
    <name evidence="8" type="ORF">CWB99_03140</name>
</gene>
<feature type="transmembrane region" description="Helical" evidence="7">
    <location>
        <begin position="86"/>
        <end position="110"/>
    </location>
</feature>
<evidence type="ECO:0000256" key="6">
    <source>
        <dbReference type="SAM" id="MobiDB-lite"/>
    </source>
</evidence>
<feature type="transmembrane region" description="Helical" evidence="7">
    <location>
        <begin position="367"/>
        <end position="386"/>
    </location>
</feature>
<keyword evidence="4 7" id="KW-1133">Transmembrane helix</keyword>
<feature type="transmembrane region" description="Helical" evidence="7">
    <location>
        <begin position="12"/>
        <end position="28"/>
    </location>
</feature>
<evidence type="ECO:0000313" key="9">
    <source>
        <dbReference type="Proteomes" id="UP000310249"/>
    </source>
</evidence>
<dbReference type="InterPro" id="IPR002797">
    <property type="entry name" value="Polysacc_synth"/>
</dbReference>
<evidence type="ECO:0000256" key="1">
    <source>
        <dbReference type="ARBA" id="ARBA00004651"/>
    </source>
</evidence>
<feature type="transmembrane region" description="Helical" evidence="7">
    <location>
        <begin position="338"/>
        <end position="355"/>
    </location>
</feature>
<dbReference type="Pfam" id="PF01943">
    <property type="entry name" value="Polysacc_synt"/>
    <property type="match status" value="1"/>
</dbReference>
<evidence type="ECO:0000313" key="8">
    <source>
        <dbReference type="EMBL" id="TMP31970.1"/>
    </source>
</evidence>
<keyword evidence="3 7" id="KW-0812">Transmembrane</keyword>
<evidence type="ECO:0000256" key="2">
    <source>
        <dbReference type="ARBA" id="ARBA00022475"/>
    </source>
</evidence>
<accession>A0A5S3WUD4</accession>
<dbReference type="PANTHER" id="PTHR30250:SF11">
    <property type="entry name" value="O-ANTIGEN TRANSPORTER-RELATED"/>
    <property type="match status" value="1"/>
</dbReference>
<feature type="transmembrane region" description="Helical" evidence="7">
    <location>
        <begin position="305"/>
        <end position="326"/>
    </location>
</feature>
<evidence type="ECO:0000256" key="7">
    <source>
        <dbReference type="SAM" id="Phobius"/>
    </source>
</evidence>
<keyword evidence="5 7" id="KW-0472">Membrane</keyword>
<feature type="transmembrane region" description="Helical" evidence="7">
    <location>
        <begin position="392"/>
        <end position="417"/>
    </location>
</feature>
<feature type="transmembrane region" description="Helical" evidence="7">
    <location>
        <begin position="122"/>
        <end position="142"/>
    </location>
</feature>
<proteinExistence type="predicted"/>
<name>A0A5S3WUD4_9GAMM</name>